<accession>A0A1J1HFA9</accession>
<evidence type="ECO:0000313" key="1">
    <source>
        <dbReference type="EMBL" id="CRK86516.1"/>
    </source>
</evidence>
<dbReference type="Proteomes" id="UP000183832">
    <property type="component" value="Unassembled WGS sequence"/>
</dbReference>
<organism evidence="2 3">
    <name type="scientific">Clunio marinus</name>
    <dbReference type="NCBI Taxonomy" id="568069"/>
    <lineage>
        <taxon>Eukaryota</taxon>
        <taxon>Metazoa</taxon>
        <taxon>Ecdysozoa</taxon>
        <taxon>Arthropoda</taxon>
        <taxon>Hexapoda</taxon>
        <taxon>Insecta</taxon>
        <taxon>Pterygota</taxon>
        <taxon>Neoptera</taxon>
        <taxon>Endopterygota</taxon>
        <taxon>Diptera</taxon>
        <taxon>Nematocera</taxon>
        <taxon>Chironomoidea</taxon>
        <taxon>Chironomidae</taxon>
        <taxon>Clunio</taxon>
    </lineage>
</organism>
<evidence type="ECO:0000313" key="2">
    <source>
        <dbReference type="EMBL" id="CRK86523.1"/>
    </source>
</evidence>
<reference evidence="2 3" key="1">
    <citation type="submission" date="2015-04" db="EMBL/GenBank/DDBJ databases">
        <authorList>
            <person name="Syromyatnikov M.Y."/>
            <person name="Popov V.N."/>
        </authorList>
    </citation>
    <scope>NUCLEOTIDE SEQUENCE [LARGE SCALE GENOMIC DNA]</scope>
</reference>
<sequence>MENIQLNITTSQHVFRRSKIFKSLKDMTEAHPSRYFYVNTFMWAALQTIKMKNIAKQLRSIYFQIFACKLKSNHLCFSISLVLKGIQNDKLSLEVCDSSVLLRILKRQNQML</sequence>
<evidence type="ECO:0000313" key="3">
    <source>
        <dbReference type="Proteomes" id="UP000183832"/>
    </source>
</evidence>
<proteinExistence type="predicted"/>
<gene>
    <name evidence="2" type="ORF">CLUMA_CG000279</name>
    <name evidence="1" type="ORF">CLUMA_CG000371</name>
</gene>
<name>A0A1J1HFA9_9DIPT</name>
<keyword evidence="3" id="KW-1185">Reference proteome</keyword>
<protein>
    <submittedName>
        <fullName evidence="2">CLUMA_CG000279, isoform A</fullName>
    </submittedName>
    <submittedName>
        <fullName evidence="1">CLUMA_CG000371, isoform A</fullName>
    </submittedName>
</protein>
<dbReference type="AlphaFoldDB" id="A0A1J1HFA9"/>
<dbReference type="EMBL" id="CVRI01000001">
    <property type="protein sequence ID" value="CRK86516.1"/>
    <property type="molecule type" value="Genomic_DNA"/>
</dbReference>
<dbReference type="EMBL" id="CVRI01000001">
    <property type="protein sequence ID" value="CRK86523.1"/>
    <property type="molecule type" value="Genomic_DNA"/>
</dbReference>